<sequence precursor="true">MNVLTSLPIRRVVAGLVATTALGLGACSGIVSTSSDARETLSASTPGGDSTSTHAGVTPSGDADTTMKTLRPEAPATLIVNDVRVGTHEGYDRVTFELDGEGEPGWFIDYTERPSQQGSGHPIEYRGTTALNVNLDGMVYPFDLGVADPQIGTVEGAGAITEVISAGTFEGRSQFLIGMQDQLPYTVQVFEEPQRVVIDFQQR</sequence>
<dbReference type="EMBL" id="CP046455">
    <property type="protein sequence ID" value="QGU06511.1"/>
    <property type="molecule type" value="Genomic_DNA"/>
</dbReference>
<name>A0A6B8W1X7_9CORY</name>
<dbReference type="Pfam" id="PF24837">
    <property type="entry name" value="AMIN-like"/>
    <property type="match status" value="1"/>
</dbReference>
<reference evidence="3 4" key="1">
    <citation type="submission" date="2019-11" db="EMBL/GenBank/DDBJ databases">
        <title>Complete genome sequence of Corynebacterium kalinowskii 1959, a novel Corynebacterium species isolated from soil of a small paddock in Vilsendorf, Germany.</title>
        <authorList>
            <person name="Schaffert L."/>
            <person name="Ruwe M."/>
            <person name="Milse J."/>
            <person name="Hanuschka K."/>
            <person name="Ortseifen V."/>
            <person name="Droste J."/>
            <person name="Brandt D."/>
            <person name="Schlueter L."/>
            <person name="Kutter Y."/>
            <person name="Vinke S."/>
            <person name="Viehoefer P."/>
            <person name="Jacob L."/>
            <person name="Luebke N.-C."/>
            <person name="Schulte-Berndt E."/>
            <person name="Hain C."/>
            <person name="Linder M."/>
            <person name="Schmidt P."/>
            <person name="Wollenschlaeger L."/>
            <person name="Luttermann T."/>
            <person name="Thieme E."/>
            <person name="Hassa J."/>
            <person name="Haak M."/>
            <person name="Wittchen M."/>
            <person name="Mentz A."/>
            <person name="Persicke M."/>
            <person name="Busche T."/>
            <person name="Ruckert C."/>
        </authorList>
    </citation>
    <scope>NUCLEOTIDE SEQUENCE [LARGE SCALE GENOMIC DNA]</scope>
    <source>
        <strain evidence="3 4">2039</strain>
    </source>
</reference>
<protein>
    <recommendedName>
        <fullName evidence="2">AMIN-like domain-containing protein</fullName>
    </recommendedName>
</protein>
<dbReference type="Proteomes" id="UP000424462">
    <property type="component" value="Chromosome"/>
</dbReference>
<dbReference type="AlphaFoldDB" id="A0A6B8W1X7"/>
<feature type="domain" description="AMIN-like" evidence="2">
    <location>
        <begin position="79"/>
        <end position="201"/>
    </location>
</feature>
<proteinExistence type="predicted"/>
<evidence type="ECO:0000313" key="4">
    <source>
        <dbReference type="Proteomes" id="UP000424462"/>
    </source>
</evidence>
<organism evidence="3 4">
    <name type="scientific">Corynebacterium occultum</name>
    <dbReference type="NCBI Taxonomy" id="2675219"/>
    <lineage>
        <taxon>Bacteria</taxon>
        <taxon>Bacillati</taxon>
        <taxon>Actinomycetota</taxon>
        <taxon>Actinomycetes</taxon>
        <taxon>Mycobacteriales</taxon>
        <taxon>Corynebacteriaceae</taxon>
        <taxon>Corynebacterium</taxon>
    </lineage>
</organism>
<evidence type="ECO:0000256" key="1">
    <source>
        <dbReference type="SAM" id="MobiDB-lite"/>
    </source>
</evidence>
<keyword evidence="4" id="KW-1185">Reference proteome</keyword>
<feature type="region of interest" description="Disordered" evidence="1">
    <location>
        <begin position="38"/>
        <end position="63"/>
    </location>
</feature>
<dbReference type="RefSeq" id="WP_197088419.1">
    <property type="nucleotide sequence ID" value="NZ_CP046455.1"/>
</dbReference>
<dbReference type="KEGG" id="cok:COCCU_02785"/>
<gene>
    <name evidence="3" type="ORF">COCCU_02785</name>
</gene>
<evidence type="ECO:0000313" key="3">
    <source>
        <dbReference type="EMBL" id="QGU06511.1"/>
    </source>
</evidence>
<feature type="compositionally biased region" description="Polar residues" evidence="1">
    <location>
        <begin position="38"/>
        <end position="55"/>
    </location>
</feature>
<dbReference type="InterPro" id="IPR056303">
    <property type="entry name" value="AMIN-like"/>
</dbReference>
<evidence type="ECO:0000259" key="2">
    <source>
        <dbReference type="Pfam" id="PF24837"/>
    </source>
</evidence>
<accession>A0A6B8W1X7</accession>